<evidence type="ECO:0000256" key="4">
    <source>
        <dbReference type="ARBA" id="ARBA00022777"/>
    </source>
</evidence>
<dbReference type="HAMAP" id="MF_00361">
    <property type="entry name" value="NAD_kinase"/>
    <property type="match status" value="1"/>
</dbReference>
<comment type="caution">
    <text evidence="7">The sequence shown here is derived from an EMBL/GenBank/DDBJ whole genome shotgun (WGS) entry which is preliminary data.</text>
</comment>
<dbReference type="InterPro" id="IPR017437">
    <property type="entry name" value="ATP-NAD_kinase_PpnK-typ_C"/>
</dbReference>
<gene>
    <name evidence="7" type="ORF">GBAR_LOCUS2041</name>
</gene>
<keyword evidence="3" id="KW-0808">Transferase</keyword>
<dbReference type="InterPro" id="IPR002504">
    <property type="entry name" value="NADK"/>
</dbReference>
<keyword evidence="6" id="KW-0520">NAD</keyword>
<dbReference type="EC" id="2.7.1.23" evidence="2"/>
<dbReference type="GO" id="GO:0019674">
    <property type="term" value="P:NAD+ metabolic process"/>
    <property type="evidence" value="ECO:0007669"/>
    <property type="project" value="InterPro"/>
</dbReference>
<evidence type="ECO:0000256" key="3">
    <source>
        <dbReference type="ARBA" id="ARBA00022679"/>
    </source>
</evidence>
<dbReference type="EMBL" id="CASHTH010000293">
    <property type="protein sequence ID" value="CAI7997072.1"/>
    <property type="molecule type" value="Genomic_DNA"/>
</dbReference>
<keyword evidence="4 7" id="KW-0418">Kinase</keyword>
<evidence type="ECO:0000313" key="7">
    <source>
        <dbReference type="EMBL" id="CAI7997072.1"/>
    </source>
</evidence>
<proteinExistence type="inferred from homology"/>
<evidence type="ECO:0000256" key="1">
    <source>
        <dbReference type="ARBA" id="ARBA00010995"/>
    </source>
</evidence>
<protein>
    <recommendedName>
        <fullName evidence="2">NAD(+) kinase</fullName>
        <ecNumber evidence="2">2.7.1.23</ecNumber>
    </recommendedName>
</protein>
<keyword evidence="5" id="KW-0521">NADP</keyword>
<accession>A0AA35QYC4</accession>
<organism evidence="7 8">
    <name type="scientific">Geodia barretti</name>
    <name type="common">Barrett's horny sponge</name>
    <dbReference type="NCBI Taxonomy" id="519541"/>
    <lineage>
        <taxon>Eukaryota</taxon>
        <taxon>Metazoa</taxon>
        <taxon>Porifera</taxon>
        <taxon>Demospongiae</taxon>
        <taxon>Heteroscleromorpha</taxon>
        <taxon>Tetractinellida</taxon>
        <taxon>Astrophorina</taxon>
        <taxon>Geodiidae</taxon>
        <taxon>Geodia</taxon>
    </lineage>
</organism>
<evidence type="ECO:0000256" key="6">
    <source>
        <dbReference type="ARBA" id="ARBA00023027"/>
    </source>
</evidence>
<dbReference type="Pfam" id="PF01513">
    <property type="entry name" value="NAD_kinase"/>
    <property type="match status" value="1"/>
</dbReference>
<evidence type="ECO:0000256" key="2">
    <source>
        <dbReference type="ARBA" id="ARBA00012120"/>
    </source>
</evidence>
<dbReference type="SUPFAM" id="SSF111331">
    <property type="entry name" value="NAD kinase/diacylglycerol kinase-like"/>
    <property type="match status" value="1"/>
</dbReference>
<dbReference type="Gene3D" id="3.40.50.10330">
    <property type="entry name" value="Probable inorganic polyphosphate/atp-NAD kinase, domain 1"/>
    <property type="match status" value="1"/>
</dbReference>
<name>A0AA35QYC4_GEOBA</name>
<dbReference type="Proteomes" id="UP001174909">
    <property type="component" value="Unassembled WGS sequence"/>
</dbReference>
<sequence length="283" mass="30548">MKTVGIAYNDLIPEALDLAHAIVGELNLGANSWILRAEDAEDLYVRAAETDLVITIGGDGTILRVNRAIAPRGIPLLGINMGRLGFMTELTVPGVMEQLPRYLAGGMRVSEHSMLMASVYRRGEDEASVAEGPYHALNDVVLSRSRVSRVITVRAVIDGADVSTFRADGVILATATGSTGYSFAAGGPILDPLSDDVVLTPLASHVGLTTTLVLRPTSSVDFHLEGSQEAIISVDGFENHPIAPGDWVRITRSPYRARFLRANEHNYFWATLTRRLGLSLQGR</sequence>
<dbReference type="PANTHER" id="PTHR20275:SF0">
    <property type="entry name" value="NAD KINASE"/>
    <property type="match status" value="1"/>
</dbReference>
<dbReference type="GO" id="GO:0006741">
    <property type="term" value="P:NADP+ biosynthetic process"/>
    <property type="evidence" value="ECO:0007669"/>
    <property type="project" value="InterPro"/>
</dbReference>
<keyword evidence="8" id="KW-1185">Reference proteome</keyword>
<comment type="similarity">
    <text evidence="1">Belongs to the NAD kinase family.</text>
</comment>
<dbReference type="PANTHER" id="PTHR20275">
    <property type="entry name" value="NAD KINASE"/>
    <property type="match status" value="1"/>
</dbReference>
<evidence type="ECO:0000313" key="8">
    <source>
        <dbReference type="Proteomes" id="UP001174909"/>
    </source>
</evidence>
<dbReference type="Pfam" id="PF20143">
    <property type="entry name" value="NAD_kinase_C"/>
    <property type="match status" value="1"/>
</dbReference>
<dbReference type="InterPro" id="IPR016064">
    <property type="entry name" value="NAD/diacylglycerol_kinase_sf"/>
</dbReference>
<dbReference type="Gene3D" id="2.60.200.30">
    <property type="entry name" value="Probable inorganic polyphosphate/atp-NAD kinase, domain 2"/>
    <property type="match status" value="1"/>
</dbReference>
<dbReference type="GO" id="GO:0003951">
    <property type="term" value="F:NAD+ kinase activity"/>
    <property type="evidence" value="ECO:0007669"/>
    <property type="project" value="UniProtKB-EC"/>
</dbReference>
<dbReference type="InterPro" id="IPR017438">
    <property type="entry name" value="ATP-NAD_kinase_N"/>
</dbReference>
<reference evidence="7" key="1">
    <citation type="submission" date="2023-03" db="EMBL/GenBank/DDBJ databases">
        <authorList>
            <person name="Steffen K."/>
            <person name="Cardenas P."/>
        </authorList>
    </citation>
    <scope>NUCLEOTIDE SEQUENCE</scope>
</reference>
<evidence type="ECO:0000256" key="5">
    <source>
        <dbReference type="ARBA" id="ARBA00022857"/>
    </source>
</evidence>
<dbReference type="AlphaFoldDB" id="A0AA35QYC4"/>